<dbReference type="Proteomes" id="UP000215509">
    <property type="component" value="Unassembled WGS sequence"/>
</dbReference>
<dbReference type="Gene3D" id="3.40.1440.10">
    <property type="entry name" value="GIY-YIG endonuclease"/>
    <property type="match status" value="1"/>
</dbReference>
<keyword evidence="4" id="KW-1185">Reference proteome</keyword>
<protein>
    <submittedName>
        <fullName evidence="3">Transcriptional regulator</fullName>
    </submittedName>
</protein>
<dbReference type="OrthoDB" id="9789954at2"/>
<dbReference type="CDD" id="cd10451">
    <property type="entry name" value="GIY-YIG_LuxR_like"/>
    <property type="match status" value="1"/>
</dbReference>
<dbReference type="Pfam" id="PF09860">
    <property type="entry name" value="DUF2087"/>
    <property type="match status" value="1"/>
</dbReference>
<name>A0A229UH49_9BACL</name>
<sequence>MDQVDALWKAPLHEIVRGYSYQATTETFDCLVCGKSFEKGIIYAEGDHFYEAEKYAKLHLRQEHGSMFDYLLGLNKKLTGLTDLQKNLLRLFYDGFNDQEIVKQLDGGSTSTIRNHRFALREKEKQAKLFLAIMELLEQQQRSGGKEQEKPARKQQLVEIHRTATVRDERYATTEDEYHTIILNYFKEGPEGPLSSFPKKEKRKLVILRHLISRFEVGKRYTEKEVNTLLQAAFHDYVTLRRYMIEYGFMDREEDGSAYWVNEGIPAMTEERRQELLAAYKERKNAAGVYQVRNTENGKLFVGSSPNLDAVWNRLQFELKMKGSRIKGLQKDWKEFGEEAFVFEVLEEFKPGSSAPDAPISQQLAAMEQQWIEKLQPFGEKGYNE</sequence>
<dbReference type="AlphaFoldDB" id="A0A229UH49"/>
<dbReference type="InterPro" id="IPR035901">
    <property type="entry name" value="GIY-YIG_endonuc_sf"/>
</dbReference>
<dbReference type="SUPFAM" id="SSF82771">
    <property type="entry name" value="GIY-YIG endonuclease"/>
    <property type="match status" value="1"/>
</dbReference>
<accession>A0A229UH49</accession>
<evidence type="ECO:0000313" key="3">
    <source>
        <dbReference type="EMBL" id="OXM82726.1"/>
    </source>
</evidence>
<dbReference type="EMBL" id="NMQW01000057">
    <property type="protein sequence ID" value="OXM82726.1"/>
    <property type="molecule type" value="Genomic_DNA"/>
</dbReference>
<evidence type="ECO:0000259" key="2">
    <source>
        <dbReference type="Pfam" id="PF09860"/>
    </source>
</evidence>
<dbReference type="RefSeq" id="WP_094018368.1">
    <property type="nucleotide sequence ID" value="NZ_NMQW01000057.1"/>
</dbReference>
<dbReference type="Pfam" id="PF01541">
    <property type="entry name" value="GIY-YIG"/>
    <property type="match status" value="1"/>
</dbReference>
<dbReference type="InterPro" id="IPR000305">
    <property type="entry name" value="GIY-YIG_endonuc"/>
</dbReference>
<dbReference type="InterPro" id="IPR018656">
    <property type="entry name" value="DUF2087"/>
</dbReference>
<gene>
    <name evidence="3" type="ORF">CF651_29075</name>
</gene>
<organism evidence="3 4">
    <name type="scientific">Paenibacillus rigui</name>
    <dbReference type="NCBI Taxonomy" id="554312"/>
    <lineage>
        <taxon>Bacteria</taxon>
        <taxon>Bacillati</taxon>
        <taxon>Bacillota</taxon>
        <taxon>Bacilli</taxon>
        <taxon>Bacillales</taxon>
        <taxon>Paenibacillaceae</taxon>
        <taxon>Paenibacillus</taxon>
    </lineage>
</organism>
<evidence type="ECO:0000259" key="1">
    <source>
        <dbReference type="Pfam" id="PF01541"/>
    </source>
</evidence>
<reference evidence="3 4" key="1">
    <citation type="submission" date="2017-07" db="EMBL/GenBank/DDBJ databases">
        <title>Genome sequencing and assembly of Paenibacillus rigui.</title>
        <authorList>
            <person name="Mayilraj S."/>
        </authorList>
    </citation>
    <scope>NUCLEOTIDE SEQUENCE [LARGE SCALE GENOMIC DNA]</scope>
    <source>
        <strain evidence="3 4">JCM 16352</strain>
    </source>
</reference>
<feature type="domain" description="GIY-YIG" evidence="1">
    <location>
        <begin position="287"/>
        <end position="384"/>
    </location>
</feature>
<evidence type="ECO:0000313" key="4">
    <source>
        <dbReference type="Proteomes" id="UP000215509"/>
    </source>
</evidence>
<comment type="caution">
    <text evidence="3">The sequence shown here is derived from an EMBL/GenBank/DDBJ whole genome shotgun (WGS) entry which is preliminary data.</text>
</comment>
<proteinExistence type="predicted"/>
<feature type="domain" description="DUF2087" evidence="2">
    <location>
        <begin position="194"/>
        <end position="261"/>
    </location>
</feature>